<dbReference type="SUPFAM" id="SSF56645">
    <property type="entry name" value="Acyl-CoA dehydrogenase NM domain-like"/>
    <property type="match status" value="1"/>
</dbReference>
<name>A0A679GNT7_9GAMM</name>
<dbReference type="InterPro" id="IPR046373">
    <property type="entry name" value="Acyl-CoA_Oxase/DH_mid-dom_sf"/>
</dbReference>
<protein>
    <submittedName>
        <fullName evidence="1">Acyl-CoA dehydrogenase</fullName>
    </submittedName>
</protein>
<dbReference type="Gene3D" id="2.40.110.10">
    <property type="entry name" value="Butyryl-CoA Dehydrogenase, subunit A, domain 2"/>
    <property type="match status" value="1"/>
</dbReference>
<dbReference type="Proteomes" id="UP000501237">
    <property type="component" value="Chromosome"/>
</dbReference>
<dbReference type="RefSeq" id="WP_172433716.1">
    <property type="nucleotide sequence ID" value="NZ_AP022642.1"/>
</dbReference>
<dbReference type="EMBL" id="AP022642">
    <property type="protein sequence ID" value="BCA28930.1"/>
    <property type="molecule type" value="Genomic_DNA"/>
</dbReference>
<reference evidence="1 2" key="1">
    <citation type="journal article" date="2020" name="Microbiol. Resour. Announc.">
        <title>Complete genome sequence of Pseudomonas otitidis strain MrB4, isolated from Lake Biwa in Japan.</title>
        <authorList>
            <person name="Miyazaki K."/>
            <person name="Hase E."/>
            <person name="Maruya T."/>
        </authorList>
    </citation>
    <scope>NUCLEOTIDE SEQUENCE [LARGE SCALE GENOMIC DNA]</scope>
    <source>
        <strain evidence="1 2">MrB4</strain>
    </source>
</reference>
<dbReference type="InterPro" id="IPR009100">
    <property type="entry name" value="AcylCoA_DH/oxidase_NM_dom_sf"/>
</dbReference>
<organism evidence="1 2">
    <name type="scientific">Metapseudomonas otitidis</name>
    <dbReference type="NCBI Taxonomy" id="319939"/>
    <lineage>
        <taxon>Bacteria</taxon>
        <taxon>Pseudomonadati</taxon>
        <taxon>Pseudomonadota</taxon>
        <taxon>Gammaproteobacteria</taxon>
        <taxon>Pseudomonadales</taxon>
        <taxon>Pseudomonadaceae</taxon>
        <taxon>Metapseudomonas</taxon>
    </lineage>
</organism>
<evidence type="ECO:0000313" key="1">
    <source>
        <dbReference type="EMBL" id="BCA28930.1"/>
    </source>
</evidence>
<evidence type="ECO:0000313" key="2">
    <source>
        <dbReference type="Proteomes" id="UP000501237"/>
    </source>
</evidence>
<gene>
    <name evidence="1" type="ORF">PtoMrB4_29070</name>
</gene>
<dbReference type="AlphaFoldDB" id="A0A679GNT7"/>
<accession>A0A679GNT7</accession>
<dbReference type="GeneID" id="57398123"/>
<sequence length="340" mass="35900">MAGGFFLDRLRLALEPLPVDDTAALGQALRELVAAGLDCLPQPGDGATLDRWRALARVAARDLGLCKLYEGHTDALAILHELGADAPPPDSTWGTWAAEPPDARVHLNGRTTSQDVRLDGRKAWCSGARVLSHALLTAWAEDGSQQLVAVALDQPGVAFEDGVWHACGMGTTGSHSVLFDQARGHCVGPADGYLHRPGFWHGGAGIAACWFGATQALAEALRRRCAEQGEPHALAHLGAVDAQLYAAGCALADAAEWIDAHPLEDAEHIARRLRAVVEAAAEATLLHVGHALGAAPYCLDPHLARLLTDLPVYLRQSHAERDLAALGQLAAQAPAGVWLP</sequence>
<dbReference type="KEGG" id="poj:PtoMrB4_29070"/>
<dbReference type="GO" id="GO:0016627">
    <property type="term" value="F:oxidoreductase activity, acting on the CH-CH group of donors"/>
    <property type="evidence" value="ECO:0007669"/>
    <property type="project" value="InterPro"/>
</dbReference>
<proteinExistence type="predicted"/>